<accession>A0A160F450</accession>
<dbReference type="OrthoDB" id="1646085at2"/>
<proteinExistence type="predicted"/>
<dbReference type="Proteomes" id="UP000076865">
    <property type="component" value="Chromosome"/>
</dbReference>
<dbReference type="KEGG" id="aamy:GFC30_1395"/>
<dbReference type="PATRIC" id="fig|294699.3.peg.1414"/>
<sequence length="77" mass="9502">MRTEVMDYIRAKKMLQSFIREQPRWYRTLAREPQKLADFERAARHYYEQTIPQKVEKIANSLEMASLMWNMFRAMRD</sequence>
<evidence type="ECO:0000313" key="2">
    <source>
        <dbReference type="Proteomes" id="UP000076865"/>
    </source>
</evidence>
<dbReference type="InterPro" id="IPR025613">
    <property type="entry name" value="YlbE"/>
</dbReference>
<dbReference type="Pfam" id="PF14003">
    <property type="entry name" value="YlbE"/>
    <property type="match status" value="1"/>
</dbReference>
<name>A0A160F450_9BACL</name>
<protein>
    <submittedName>
        <fullName evidence="1">YlbE-like family protein</fullName>
    </submittedName>
</protein>
<keyword evidence="2" id="KW-1185">Reference proteome</keyword>
<dbReference type="AlphaFoldDB" id="A0A160F450"/>
<evidence type="ECO:0000313" key="1">
    <source>
        <dbReference type="EMBL" id="ANB60761.1"/>
    </source>
</evidence>
<organism evidence="1 2">
    <name type="scientific">Anoxybacteroides amylolyticum</name>
    <dbReference type="NCBI Taxonomy" id="294699"/>
    <lineage>
        <taxon>Bacteria</taxon>
        <taxon>Bacillati</taxon>
        <taxon>Bacillota</taxon>
        <taxon>Bacilli</taxon>
        <taxon>Bacillales</taxon>
        <taxon>Anoxybacillaceae</taxon>
        <taxon>Anoxybacteroides</taxon>
    </lineage>
</organism>
<reference evidence="1 2" key="1">
    <citation type="journal article" date="2006" name="Syst. Appl. Microbiol.">
        <title>Anoxybacillus amylolyticus sp. nov., a thermophilic amylase producing bacterium isolated from Mount Rittmann (Antarctica).</title>
        <authorList>
            <person name="Poli A."/>
            <person name="Esposito E."/>
            <person name="Lama L."/>
            <person name="Orlando P."/>
            <person name="Nicolaus G."/>
            <person name="de Appolonia F."/>
            <person name="Gambacorta A."/>
            <person name="Nicolaus B."/>
        </authorList>
    </citation>
    <scope>NUCLEOTIDE SEQUENCE [LARGE SCALE GENOMIC DNA]</scope>
    <source>
        <strain evidence="1 2">DSM 15939</strain>
    </source>
</reference>
<dbReference type="RefSeq" id="WP_066323521.1">
    <property type="nucleotide sequence ID" value="NZ_CP015438.1"/>
</dbReference>
<dbReference type="EMBL" id="CP015438">
    <property type="protein sequence ID" value="ANB60761.1"/>
    <property type="molecule type" value="Genomic_DNA"/>
</dbReference>
<gene>
    <name evidence="1" type="ORF">GFC30_1395</name>
</gene>